<reference evidence="1" key="1">
    <citation type="submission" date="2018-05" db="EMBL/GenBank/DDBJ databases">
        <authorList>
            <person name="Lanie J.A."/>
            <person name="Ng W.-L."/>
            <person name="Kazmierczak K.M."/>
            <person name="Andrzejewski T.M."/>
            <person name="Davidsen T.M."/>
            <person name="Wayne K.J."/>
            <person name="Tettelin H."/>
            <person name="Glass J.I."/>
            <person name="Rusch D."/>
            <person name="Podicherti R."/>
            <person name="Tsui H.-C.T."/>
            <person name="Winkler M.E."/>
        </authorList>
    </citation>
    <scope>NUCLEOTIDE SEQUENCE</scope>
</reference>
<sequence length="63" mass="6912">MNIVKPYIIVSLFLAPFFFVGCDDNPMTPENGTISGVVDFSGTWPETGNINISLNTFWPEVTG</sequence>
<feature type="non-terminal residue" evidence="1">
    <location>
        <position position="63"/>
    </location>
</feature>
<dbReference type="EMBL" id="UINC01120435">
    <property type="protein sequence ID" value="SVC94916.1"/>
    <property type="molecule type" value="Genomic_DNA"/>
</dbReference>
<accession>A0A382RB70</accession>
<dbReference type="AlphaFoldDB" id="A0A382RB70"/>
<gene>
    <name evidence="1" type="ORF">METZ01_LOCUS347770</name>
</gene>
<evidence type="ECO:0000313" key="1">
    <source>
        <dbReference type="EMBL" id="SVC94916.1"/>
    </source>
</evidence>
<proteinExistence type="predicted"/>
<organism evidence="1">
    <name type="scientific">marine metagenome</name>
    <dbReference type="NCBI Taxonomy" id="408172"/>
    <lineage>
        <taxon>unclassified sequences</taxon>
        <taxon>metagenomes</taxon>
        <taxon>ecological metagenomes</taxon>
    </lineage>
</organism>
<dbReference type="PROSITE" id="PS51257">
    <property type="entry name" value="PROKAR_LIPOPROTEIN"/>
    <property type="match status" value="1"/>
</dbReference>
<protein>
    <submittedName>
        <fullName evidence="1">Uncharacterized protein</fullName>
    </submittedName>
</protein>
<name>A0A382RB70_9ZZZZ</name>